<evidence type="ECO:0000313" key="2">
    <source>
        <dbReference type="EMBL" id="MBE1206581.1"/>
    </source>
</evidence>
<dbReference type="Proteomes" id="UP000598227">
    <property type="component" value="Unassembled WGS sequence"/>
</dbReference>
<reference evidence="2 3" key="1">
    <citation type="submission" date="2020-09" db="EMBL/GenBank/DDBJ databases">
        <title>Draft Genome Sequence of Aminobacter carboxidus type strain DSM 1086, a soil Gram-negative carboxydobacterium.</title>
        <authorList>
            <person name="Turrini P."/>
            <person name="Tescari M."/>
            <person name="Artuso I."/>
            <person name="Lugli G.A."/>
            <person name="Frangipani E."/>
            <person name="Ventura M."/>
            <person name="Visca P."/>
        </authorList>
    </citation>
    <scope>NUCLEOTIDE SEQUENCE [LARGE SCALE GENOMIC DNA]</scope>
    <source>
        <strain evidence="2 3">DSM 1086</strain>
    </source>
</reference>
<dbReference type="Gene3D" id="3.20.20.100">
    <property type="entry name" value="NADP-dependent oxidoreductase domain"/>
    <property type="match status" value="1"/>
</dbReference>
<feature type="domain" description="NADP-dependent oxidoreductase" evidence="1">
    <location>
        <begin position="19"/>
        <end position="267"/>
    </location>
</feature>
<dbReference type="RefSeq" id="WP_192567712.1">
    <property type="nucleotide sequence ID" value="NZ_JACZEP010000006.1"/>
</dbReference>
<comment type="caution">
    <text evidence="2">The sequence shown here is derived from an EMBL/GenBank/DDBJ whole genome shotgun (WGS) entry which is preliminary data.</text>
</comment>
<accession>A0ABR9GSC1</accession>
<organism evidence="2 3">
    <name type="scientific">Aminobacter carboxidus</name>
    <dbReference type="NCBI Taxonomy" id="376165"/>
    <lineage>
        <taxon>Bacteria</taxon>
        <taxon>Pseudomonadati</taxon>
        <taxon>Pseudomonadota</taxon>
        <taxon>Alphaproteobacteria</taxon>
        <taxon>Hyphomicrobiales</taxon>
        <taxon>Phyllobacteriaceae</taxon>
        <taxon>Aminobacter</taxon>
    </lineage>
</organism>
<evidence type="ECO:0000313" key="3">
    <source>
        <dbReference type="Proteomes" id="UP000598227"/>
    </source>
</evidence>
<dbReference type="SUPFAM" id="SSF51430">
    <property type="entry name" value="NAD(P)-linked oxidoreductase"/>
    <property type="match status" value="1"/>
</dbReference>
<dbReference type="InterPro" id="IPR036812">
    <property type="entry name" value="NAD(P)_OxRdtase_dom_sf"/>
</dbReference>
<dbReference type="PRINTS" id="PR00069">
    <property type="entry name" value="ALDKETRDTASE"/>
</dbReference>
<protein>
    <submittedName>
        <fullName evidence="2">Aldo/keto reductase</fullName>
    </submittedName>
</protein>
<gene>
    <name evidence="2" type="ORF">IHE39_19990</name>
</gene>
<dbReference type="PANTHER" id="PTHR43638:SF3">
    <property type="entry name" value="ALDEHYDE REDUCTASE"/>
    <property type="match status" value="1"/>
</dbReference>
<dbReference type="CDD" id="cd19138">
    <property type="entry name" value="AKR_YeaE"/>
    <property type="match status" value="1"/>
</dbReference>
<evidence type="ECO:0000259" key="1">
    <source>
        <dbReference type="Pfam" id="PF00248"/>
    </source>
</evidence>
<dbReference type="Pfam" id="PF00248">
    <property type="entry name" value="Aldo_ket_red"/>
    <property type="match status" value="1"/>
</dbReference>
<dbReference type="EMBL" id="JACZEP010000006">
    <property type="protein sequence ID" value="MBE1206581.1"/>
    <property type="molecule type" value="Genomic_DNA"/>
</dbReference>
<sequence length="281" mass="30627">MPSPSVTTMLPSGEAVPILGQGTWMMGEDRSRATDEVAALRLGLDLGVTLIDTAEMYANGGSEKIVAEAIAGRRDEVFLVSKVLPSNASRNGVIRACEASLKRLHTDRIDLYLLHWRGGVPLSETIAVFEELRQSGKIRHWGVSNFDADDMEEMGRLRAGKGAQTNQVLYNLTRRGIEFDLLPWCREAGVPVMAYSPVEQGALADNKGLAAIAARHDATAAQIALAWVMAQRGVIAIPKATRLDHVRQNAAARDIRLAPQDLAELDRMFPPPAGKRPLEMI</sequence>
<dbReference type="InterPro" id="IPR020471">
    <property type="entry name" value="AKR"/>
</dbReference>
<dbReference type="InterPro" id="IPR023210">
    <property type="entry name" value="NADP_OxRdtase_dom"/>
</dbReference>
<keyword evidence="3" id="KW-1185">Reference proteome</keyword>
<name>A0ABR9GSC1_9HYPH</name>
<dbReference type="PANTHER" id="PTHR43638">
    <property type="entry name" value="OXIDOREDUCTASE, ALDO/KETO REDUCTASE FAMILY PROTEIN"/>
    <property type="match status" value="1"/>
</dbReference>
<proteinExistence type="predicted"/>